<dbReference type="RefSeq" id="WP_271912358.1">
    <property type="nucleotide sequence ID" value="NZ_CP116613.1"/>
</dbReference>
<name>A0AAE9X5N3_PORGN</name>
<sequence length="124" mass="14039">MNAYRISVSVSFSYEYDTKDQKKVVDESLNTLTELCRMLAESIPALLEKDGDPISVGESRTRIDSHDAYVYPRYEYTMKIGWSLFCSSLRILSAVSMIVAGQLELLVALFPDVVCKKECLLLEN</sequence>
<proteinExistence type="predicted"/>
<organism evidence="1 2">
    <name type="scientific">Porphyromonas gingivalis</name>
    <name type="common">Bacteroides gingivalis</name>
    <dbReference type="NCBI Taxonomy" id="837"/>
    <lineage>
        <taxon>Bacteria</taxon>
        <taxon>Pseudomonadati</taxon>
        <taxon>Bacteroidota</taxon>
        <taxon>Bacteroidia</taxon>
        <taxon>Bacteroidales</taxon>
        <taxon>Porphyromonadaceae</taxon>
        <taxon>Porphyromonas</taxon>
    </lineage>
</organism>
<reference evidence="1" key="1">
    <citation type="submission" date="2023-01" db="EMBL/GenBank/DDBJ databases">
        <title>Phages are important unrecognized players in the ecology of the oral pathogen Porphyromonas gingivalis.</title>
        <authorList>
            <person name="Matrishin C.B."/>
            <person name="Kauffman K.M."/>
        </authorList>
    </citation>
    <scope>NUCLEOTIDE SEQUENCE</scope>
    <source>
        <strain evidence="1">HG1691old</strain>
    </source>
</reference>
<dbReference type="EMBL" id="CP116613">
    <property type="protein sequence ID" value="WCF98635.1"/>
    <property type="molecule type" value="Genomic_DNA"/>
</dbReference>
<evidence type="ECO:0000313" key="1">
    <source>
        <dbReference type="EMBL" id="WCF98635.1"/>
    </source>
</evidence>
<dbReference type="AlphaFoldDB" id="A0AAE9X5N3"/>
<protein>
    <submittedName>
        <fullName evidence="1">Uncharacterized protein</fullName>
    </submittedName>
</protein>
<gene>
    <name evidence="1" type="ORF">NY149_09030</name>
</gene>
<evidence type="ECO:0000313" key="2">
    <source>
        <dbReference type="Proteomes" id="UP001179540"/>
    </source>
</evidence>
<dbReference type="Proteomes" id="UP001179540">
    <property type="component" value="Chromosome"/>
</dbReference>
<accession>A0AAE9X5N3</accession>